<feature type="compositionally biased region" description="Low complexity" evidence="3">
    <location>
        <begin position="918"/>
        <end position="928"/>
    </location>
</feature>
<sequence>MSQDEPMAAVMDSTFEYLQVQTPQLHPSNPDDGTSHASSSRSFGQGGSVSNSTLVSTSLGISDPSLLPSPRSSFDFTWAPGLHTARPSRLGARPPRSFSSGSSPSTCKSSFHSHGTRQRQSVGHRRGTSTLNLSCATTGSPSSSISNPCNSSPVPNAIDTAAWPTAQLGTSSNSSPTGANFVISASSSPTRLSPRTTKQPPPPPPPPPPGRMPPSRPAKRSADGGGISDDDTAALGGGKSKQARSDRGPEDFSSVVKNRLQSYSRTGQACDRCKVRKIRCDALAEGCSHCINLNLECYVTDRVTGRTERRGYLQQLEREKNSMLTHIRDLERLCAERGVQVKPWQQTAPSAQSPSEPGAGELPGSTCGGSKLTDGWSRYGALWIKYASTSQPADATIRPRIPQREWQSRPDQICWGVVGDDAPFSSLKGTTLTLLGTTIETTSFDAPDIDEPAAGVDSSMPLYNKSMLAFLRSSMGVNPVVQAELPSRENAFMYAEWYFISVACFLPLLHKPTFFKLLTRIYDEPDFKPTVSQTVVVHMVFANILFQFAVRNSQTLEQRNTFNDISNKHYHFALSKMYDILSTPGFEALQALILMASHARAFPKPGCGSISVNIALHRALELGLNRRTKNAGEPTDLQNELRKRAWWCIMTVVVAIYGKRGYPMPVSVQDFDVDFLEPVADELLSDDGVDRSRTLPCPYEMAICGHKIIPTVMEMYANLYSVRRDQSNYKTVVAALESQVEQWEAQLPDSMRLKGHKALDPGMVGPLFARCCLLELRLHIRHPSLAMTNDRAMIAENTRICEEMAREYLQTVELLSKMKALDTTWYQLSYYCVAILSMLFPRWERRFEITQEEIATLRGEMDRWMDIIKEMSSLLGCGMGIGKQISQLIDRTMAWIEYDMKNKNMKHSSQGPADFKQEQSQLLQSALPQPGPGRQALNQSSSYPTAPGQHAPISSAGSSHRDGQAEAFYQTGASNNSSQAAFTSVAYVNQQTPATAHAAVPYQHEQPGLFYPPTATTVAPAQSPLPAQHDAVVHYGQPLGQQAPDEVWRSSWQDWSAAIAESQARLSANALLTLGGGNAGRNPVIAPVMTDSSMPHNGNQVAMVLQPAQWPLVMFEQPPQE</sequence>
<dbReference type="PROSITE" id="PS50048">
    <property type="entry name" value="ZN2_CY6_FUNGAL_2"/>
    <property type="match status" value="1"/>
</dbReference>
<dbReference type="PANTHER" id="PTHR46910">
    <property type="entry name" value="TRANSCRIPTION FACTOR PDR1"/>
    <property type="match status" value="1"/>
</dbReference>
<feature type="region of interest" description="Disordered" evidence="3">
    <location>
        <begin position="1"/>
        <end position="152"/>
    </location>
</feature>
<dbReference type="AlphaFoldDB" id="A0A8E5HL82"/>
<dbReference type="GO" id="GO:0006351">
    <property type="term" value="P:DNA-templated transcription"/>
    <property type="evidence" value="ECO:0007669"/>
    <property type="project" value="InterPro"/>
</dbReference>
<dbReference type="OrthoDB" id="4456959at2759"/>
<feature type="compositionally biased region" description="Pro residues" evidence="3">
    <location>
        <begin position="199"/>
        <end position="216"/>
    </location>
</feature>
<name>A0A8E5HL82_USTVR</name>
<accession>A0A8E5HL82</accession>
<feature type="compositionally biased region" description="Low complexity" evidence="3">
    <location>
        <begin position="184"/>
        <end position="197"/>
    </location>
</feature>
<evidence type="ECO:0000313" key="6">
    <source>
        <dbReference type="Proteomes" id="UP000027002"/>
    </source>
</evidence>
<evidence type="ECO:0000313" key="5">
    <source>
        <dbReference type="EMBL" id="QUC17501.1"/>
    </source>
</evidence>
<keyword evidence="2" id="KW-0539">Nucleus</keyword>
<dbReference type="GO" id="GO:0000981">
    <property type="term" value="F:DNA-binding transcription factor activity, RNA polymerase II-specific"/>
    <property type="evidence" value="ECO:0007669"/>
    <property type="project" value="InterPro"/>
</dbReference>
<dbReference type="InterPro" id="IPR050987">
    <property type="entry name" value="AtrR-like"/>
</dbReference>
<dbReference type="Gene3D" id="4.10.240.10">
    <property type="entry name" value="Zn(2)-C6 fungal-type DNA-binding domain"/>
    <property type="match status" value="1"/>
</dbReference>
<feature type="compositionally biased region" description="Polar residues" evidence="3">
    <location>
        <begin position="128"/>
        <end position="139"/>
    </location>
</feature>
<keyword evidence="6" id="KW-1185">Reference proteome</keyword>
<feature type="domain" description="Zn(2)-C6 fungal-type" evidence="4">
    <location>
        <begin position="269"/>
        <end position="299"/>
    </location>
</feature>
<organism evidence="5 6">
    <name type="scientific">Ustilaginoidea virens</name>
    <name type="common">Rice false smut fungus</name>
    <name type="synonym">Villosiclava virens</name>
    <dbReference type="NCBI Taxonomy" id="1159556"/>
    <lineage>
        <taxon>Eukaryota</taxon>
        <taxon>Fungi</taxon>
        <taxon>Dikarya</taxon>
        <taxon>Ascomycota</taxon>
        <taxon>Pezizomycotina</taxon>
        <taxon>Sordariomycetes</taxon>
        <taxon>Hypocreomycetidae</taxon>
        <taxon>Hypocreales</taxon>
        <taxon>Clavicipitaceae</taxon>
        <taxon>Ustilaginoidea</taxon>
    </lineage>
</organism>
<dbReference type="PANTHER" id="PTHR46910:SF4">
    <property type="entry name" value="ZN(2)-C6 FUNGAL-TYPE DOMAIN-CONTAINING PROTEIN"/>
    <property type="match status" value="1"/>
</dbReference>
<dbReference type="EMBL" id="CP072753">
    <property type="protein sequence ID" value="QUC17501.1"/>
    <property type="molecule type" value="Genomic_DNA"/>
</dbReference>
<keyword evidence="1" id="KW-0479">Metal-binding</keyword>
<dbReference type="Pfam" id="PF00172">
    <property type="entry name" value="Zn_clus"/>
    <property type="match status" value="1"/>
</dbReference>
<feature type="region of interest" description="Disordered" evidence="3">
    <location>
        <begin position="905"/>
        <end position="963"/>
    </location>
</feature>
<dbReference type="InterPro" id="IPR036864">
    <property type="entry name" value="Zn2-C6_fun-type_DNA-bd_sf"/>
</dbReference>
<feature type="compositionally biased region" description="Polar residues" evidence="3">
    <location>
        <begin position="344"/>
        <end position="355"/>
    </location>
</feature>
<dbReference type="SUPFAM" id="SSF57701">
    <property type="entry name" value="Zn2/Cys6 DNA-binding domain"/>
    <property type="match status" value="1"/>
</dbReference>
<dbReference type="SMART" id="SM00066">
    <property type="entry name" value="GAL4"/>
    <property type="match status" value="1"/>
</dbReference>
<dbReference type="KEGG" id="uvi:66062520"/>
<dbReference type="CDD" id="cd00067">
    <property type="entry name" value="GAL4"/>
    <property type="match status" value="1"/>
</dbReference>
<feature type="region of interest" description="Disordered" evidence="3">
    <location>
        <begin position="344"/>
        <end position="367"/>
    </location>
</feature>
<proteinExistence type="predicted"/>
<dbReference type="Proteomes" id="UP000027002">
    <property type="component" value="Chromosome 1"/>
</dbReference>
<evidence type="ECO:0000256" key="3">
    <source>
        <dbReference type="SAM" id="MobiDB-lite"/>
    </source>
</evidence>
<reference evidence="5" key="1">
    <citation type="submission" date="2020-03" db="EMBL/GenBank/DDBJ databases">
        <title>A mixture of massive structural variations and highly conserved coding sequences in Ustilaginoidea virens genome.</title>
        <authorList>
            <person name="Zhang K."/>
            <person name="Zhao Z."/>
            <person name="Zhang Z."/>
            <person name="Li Y."/>
            <person name="Hsiang T."/>
            <person name="Sun W."/>
        </authorList>
    </citation>
    <scope>NUCLEOTIDE SEQUENCE</scope>
    <source>
        <strain evidence="5">UV-8b</strain>
    </source>
</reference>
<evidence type="ECO:0000256" key="1">
    <source>
        <dbReference type="ARBA" id="ARBA00022723"/>
    </source>
</evidence>
<dbReference type="GO" id="GO:0003677">
    <property type="term" value="F:DNA binding"/>
    <property type="evidence" value="ECO:0007669"/>
    <property type="project" value="InterPro"/>
</dbReference>
<dbReference type="InterPro" id="IPR007219">
    <property type="entry name" value="XnlR_reg_dom"/>
</dbReference>
<feature type="compositionally biased region" description="Basic residues" evidence="3">
    <location>
        <begin position="114"/>
        <end position="127"/>
    </location>
</feature>
<dbReference type="PROSITE" id="PS00463">
    <property type="entry name" value="ZN2_CY6_FUNGAL_1"/>
    <property type="match status" value="1"/>
</dbReference>
<feature type="region of interest" description="Disordered" evidence="3">
    <location>
        <begin position="167"/>
        <end position="254"/>
    </location>
</feature>
<evidence type="ECO:0000259" key="4">
    <source>
        <dbReference type="PROSITE" id="PS50048"/>
    </source>
</evidence>
<dbReference type="InterPro" id="IPR001138">
    <property type="entry name" value="Zn2Cys6_DnaBD"/>
</dbReference>
<dbReference type="GO" id="GO:0008270">
    <property type="term" value="F:zinc ion binding"/>
    <property type="evidence" value="ECO:0007669"/>
    <property type="project" value="InterPro"/>
</dbReference>
<feature type="compositionally biased region" description="Low complexity" evidence="3">
    <location>
        <begin position="97"/>
        <end position="110"/>
    </location>
</feature>
<gene>
    <name evidence="5" type="ORF">UV8b_01742</name>
</gene>
<dbReference type="GeneID" id="66062520"/>
<dbReference type="CDD" id="cd12148">
    <property type="entry name" value="fungal_TF_MHR"/>
    <property type="match status" value="1"/>
</dbReference>
<feature type="compositionally biased region" description="Polar residues" evidence="3">
    <location>
        <begin position="167"/>
        <end position="178"/>
    </location>
</feature>
<feature type="compositionally biased region" description="Polar residues" evidence="3">
    <location>
        <begin position="19"/>
        <end position="43"/>
    </location>
</feature>
<protein>
    <recommendedName>
        <fullName evidence="4">Zn(2)-C6 fungal-type domain-containing protein</fullName>
    </recommendedName>
</protein>
<feature type="compositionally biased region" description="Low complexity" evidence="3">
    <location>
        <begin position="140"/>
        <end position="152"/>
    </location>
</feature>
<evidence type="ECO:0000256" key="2">
    <source>
        <dbReference type="ARBA" id="ARBA00023242"/>
    </source>
</evidence>
<feature type="compositionally biased region" description="Low complexity" evidence="3">
    <location>
        <begin position="48"/>
        <end position="76"/>
    </location>
</feature>
<dbReference type="Pfam" id="PF04082">
    <property type="entry name" value="Fungal_trans"/>
    <property type="match status" value="1"/>
</dbReference>
<dbReference type="RefSeq" id="XP_042995174.1">
    <property type="nucleotide sequence ID" value="XM_043139240.1"/>
</dbReference>